<keyword evidence="2" id="KW-1133">Transmembrane helix</keyword>
<sequence length="246" mass="27472">MTDAYKFYQWDSLNLTLPGEEKRLLYIKDFHLAIVAIILALILGLDIFYDSAITMVFNRYNYDVVIDAGHGGGDPGKVSANGVREDIINLKIAYKLSSILEKNGIKVLMTRKRADKLEDGSDASKLKGRADMANSSGAKVFISIHLNSFPDPQYYGAQTFYQRGSIEGEKLAKIIQAELKKVDTSNFREALPIDGLYVLRNTKIPAVIVECGFLSNPEEEKLLQDDSYQTRIAEAIYRGISAYLGK</sequence>
<protein>
    <submittedName>
        <fullName evidence="4">N-acetylmuramoyl-L-alanine amidase</fullName>
    </submittedName>
</protein>
<dbReference type="Pfam" id="PF01520">
    <property type="entry name" value="Amidase_3"/>
    <property type="match status" value="1"/>
</dbReference>
<evidence type="ECO:0000259" key="3">
    <source>
        <dbReference type="SMART" id="SM00646"/>
    </source>
</evidence>
<organism evidence="4 5">
    <name type="scientific">Caldanaerobius fijiensis DSM 17918</name>
    <dbReference type="NCBI Taxonomy" id="1121256"/>
    <lineage>
        <taxon>Bacteria</taxon>
        <taxon>Bacillati</taxon>
        <taxon>Bacillota</taxon>
        <taxon>Clostridia</taxon>
        <taxon>Thermoanaerobacterales</taxon>
        <taxon>Thermoanaerobacteraceae</taxon>
        <taxon>Caldanaerobius</taxon>
    </lineage>
</organism>
<dbReference type="Proteomes" id="UP000184088">
    <property type="component" value="Unassembled WGS sequence"/>
</dbReference>
<gene>
    <name evidence="4" type="ORF">SAMN02746089_01557</name>
</gene>
<dbReference type="GO" id="GO:0009253">
    <property type="term" value="P:peptidoglycan catabolic process"/>
    <property type="evidence" value="ECO:0007669"/>
    <property type="project" value="InterPro"/>
</dbReference>
<dbReference type="CDD" id="cd02696">
    <property type="entry name" value="MurNAc-LAA"/>
    <property type="match status" value="1"/>
</dbReference>
<feature type="transmembrane region" description="Helical" evidence="2">
    <location>
        <begin position="30"/>
        <end position="49"/>
    </location>
</feature>
<dbReference type="InterPro" id="IPR002508">
    <property type="entry name" value="MurNAc-LAA_cat"/>
</dbReference>
<keyword evidence="2" id="KW-0472">Membrane</keyword>
<keyword evidence="2" id="KW-0812">Transmembrane</keyword>
<keyword evidence="5" id="KW-1185">Reference proteome</keyword>
<evidence type="ECO:0000313" key="5">
    <source>
        <dbReference type="Proteomes" id="UP000184088"/>
    </source>
</evidence>
<dbReference type="SMART" id="SM00646">
    <property type="entry name" value="Ami_3"/>
    <property type="match status" value="1"/>
</dbReference>
<dbReference type="GO" id="GO:0030288">
    <property type="term" value="C:outer membrane-bounded periplasmic space"/>
    <property type="evidence" value="ECO:0007669"/>
    <property type="project" value="TreeGrafter"/>
</dbReference>
<evidence type="ECO:0000256" key="2">
    <source>
        <dbReference type="SAM" id="Phobius"/>
    </source>
</evidence>
<dbReference type="GO" id="GO:0008745">
    <property type="term" value="F:N-acetylmuramoyl-L-alanine amidase activity"/>
    <property type="evidence" value="ECO:0007669"/>
    <property type="project" value="InterPro"/>
</dbReference>
<dbReference type="STRING" id="1121256.SAMN02746089_01557"/>
<dbReference type="EMBL" id="FQVH01000016">
    <property type="protein sequence ID" value="SHF25587.1"/>
    <property type="molecule type" value="Genomic_DNA"/>
</dbReference>
<proteinExistence type="predicted"/>
<dbReference type="PANTHER" id="PTHR30404:SF0">
    <property type="entry name" value="N-ACETYLMURAMOYL-L-ALANINE AMIDASE AMIC"/>
    <property type="match status" value="1"/>
</dbReference>
<name>A0A1M5A634_9THEO</name>
<evidence type="ECO:0000313" key="4">
    <source>
        <dbReference type="EMBL" id="SHF25587.1"/>
    </source>
</evidence>
<evidence type="ECO:0000256" key="1">
    <source>
        <dbReference type="ARBA" id="ARBA00022801"/>
    </source>
</evidence>
<dbReference type="AlphaFoldDB" id="A0A1M5A634"/>
<keyword evidence="1" id="KW-0378">Hydrolase</keyword>
<dbReference type="InterPro" id="IPR050695">
    <property type="entry name" value="N-acetylmuramoyl_amidase_3"/>
</dbReference>
<accession>A0A1M5A634</accession>
<dbReference type="SUPFAM" id="SSF53187">
    <property type="entry name" value="Zn-dependent exopeptidases"/>
    <property type="match status" value="1"/>
</dbReference>
<dbReference type="Gene3D" id="3.40.630.40">
    <property type="entry name" value="Zn-dependent exopeptidases"/>
    <property type="match status" value="1"/>
</dbReference>
<reference evidence="4 5" key="1">
    <citation type="submission" date="2016-11" db="EMBL/GenBank/DDBJ databases">
        <authorList>
            <person name="Jaros S."/>
            <person name="Januszkiewicz K."/>
            <person name="Wedrychowicz H."/>
        </authorList>
    </citation>
    <scope>NUCLEOTIDE SEQUENCE [LARGE SCALE GENOMIC DNA]</scope>
    <source>
        <strain evidence="4 5">DSM 17918</strain>
    </source>
</reference>
<feature type="domain" description="MurNAc-LAA" evidence="3">
    <location>
        <begin position="130"/>
        <end position="241"/>
    </location>
</feature>
<dbReference type="PANTHER" id="PTHR30404">
    <property type="entry name" value="N-ACETYLMURAMOYL-L-ALANINE AMIDASE"/>
    <property type="match status" value="1"/>
</dbReference>